<dbReference type="AlphaFoldDB" id="A0A2P5ALS8"/>
<sequence length="51" mass="5574">MPKVAANGSDFTLSFSRLSYAMVARGGRHWFVGRQGGDWSEVAVWVDASGR</sequence>
<gene>
    <name evidence="1" type="ORF">PanWU01x14_320130</name>
</gene>
<organism evidence="1 2">
    <name type="scientific">Parasponia andersonii</name>
    <name type="common">Sponia andersonii</name>
    <dbReference type="NCBI Taxonomy" id="3476"/>
    <lineage>
        <taxon>Eukaryota</taxon>
        <taxon>Viridiplantae</taxon>
        <taxon>Streptophyta</taxon>
        <taxon>Embryophyta</taxon>
        <taxon>Tracheophyta</taxon>
        <taxon>Spermatophyta</taxon>
        <taxon>Magnoliopsida</taxon>
        <taxon>eudicotyledons</taxon>
        <taxon>Gunneridae</taxon>
        <taxon>Pentapetalae</taxon>
        <taxon>rosids</taxon>
        <taxon>fabids</taxon>
        <taxon>Rosales</taxon>
        <taxon>Cannabaceae</taxon>
        <taxon>Parasponia</taxon>
    </lineage>
</organism>
<comment type="caution">
    <text evidence="1">The sequence shown here is derived from an EMBL/GenBank/DDBJ whole genome shotgun (WGS) entry which is preliminary data.</text>
</comment>
<name>A0A2P5ALS8_PARAD</name>
<evidence type="ECO:0000313" key="2">
    <source>
        <dbReference type="Proteomes" id="UP000237105"/>
    </source>
</evidence>
<feature type="non-terminal residue" evidence="1">
    <location>
        <position position="51"/>
    </location>
</feature>
<proteinExistence type="predicted"/>
<reference evidence="2" key="1">
    <citation type="submission" date="2016-06" db="EMBL/GenBank/DDBJ databases">
        <title>Parallel loss of symbiosis genes in relatives of nitrogen-fixing non-legume Parasponia.</title>
        <authorList>
            <person name="Van Velzen R."/>
            <person name="Holmer R."/>
            <person name="Bu F."/>
            <person name="Rutten L."/>
            <person name="Van Zeijl A."/>
            <person name="Liu W."/>
            <person name="Santuari L."/>
            <person name="Cao Q."/>
            <person name="Sharma T."/>
            <person name="Shen D."/>
            <person name="Roswanjaya Y."/>
            <person name="Wardhani T."/>
            <person name="Kalhor M.S."/>
            <person name="Jansen J."/>
            <person name="Van den Hoogen J."/>
            <person name="Gungor B."/>
            <person name="Hartog M."/>
            <person name="Hontelez J."/>
            <person name="Verver J."/>
            <person name="Yang W.-C."/>
            <person name="Schijlen E."/>
            <person name="Repin R."/>
            <person name="Schilthuizen M."/>
            <person name="Schranz E."/>
            <person name="Heidstra R."/>
            <person name="Miyata K."/>
            <person name="Fedorova E."/>
            <person name="Kohlen W."/>
            <person name="Bisseling T."/>
            <person name="Smit S."/>
            <person name="Geurts R."/>
        </authorList>
    </citation>
    <scope>NUCLEOTIDE SEQUENCE [LARGE SCALE GENOMIC DNA]</scope>
    <source>
        <strain evidence="2">cv. WU1-14</strain>
    </source>
</reference>
<protein>
    <submittedName>
        <fullName evidence="1">Uncharacterized protein</fullName>
    </submittedName>
</protein>
<dbReference type="EMBL" id="JXTB01000529">
    <property type="protein sequence ID" value="PON37482.1"/>
    <property type="molecule type" value="Genomic_DNA"/>
</dbReference>
<dbReference type="Proteomes" id="UP000237105">
    <property type="component" value="Unassembled WGS sequence"/>
</dbReference>
<evidence type="ECO:0000313" key="1">
    <source>
        <dbReference type="EMBL" id="PON37482.1"/>
    </source>
</evidence>
<accession>A0A2P5ALS8</accession>
<keyword evidence="2" id="KW-1185">Reference proteome</keyword>